<keyword evidence="2" id="KW-1185">Reference proteome</keyword>
<gene>
    <name evidence="1" type="ORF">Cylst_1714</name>
</gene>
<dbReference type="EMBL" id="CP003642">
    <property type="protein sequence ID" value="AFZ23986.1"/>
    <property type="molecule type" value="Genomic_DNA"/>
</dbReference>
<dbReference type="HOGENOM" id="CLU_563509_0_0_3"/>
<dbReference type="Proteomes" id="UP000010475">
    <property type="component" value="Chromosome"/>
</dbReference>
<dbReference type="KEGG" id="csg:Cylst_1714"/>
<dbReference type="STRING" id="56107.Cylst_1714"/>
<name>K9WW13_9NOST</name>
<accession>K9WW13</accession>
<dbReference type="AlphaFoldDB" id="K9WW13"/>
<evidence type="ECO:0000313" key="1">
    <source>
        <dbReference type="EMBL" id="AFZ23986.1"/>
    </source>
</evidence>
<proteinExistence type="predicted"/>
<sequence>MTDKVILNILLKDAGVKRSALLAENIVDMEKYLDISDDDLKSIRWVDKKGKYIQMITDEEIDKIIVKRSIYLAAVEQSEQRRKIESVALQLSEQPIIRKLLNYFVPPKKAVTITTIVQSFENIKVNSLSWSQALISVSNQERLDMSQFFTQQLKWDANLLEKMLIQVEILTRIIILLGKINNKPLVGISSSQNGLIFKKFLLKNWVMLQKTPLVFLPDIQHLLFDTGDNDIAILNIIASLFSLKQQYFDIAILFLEKIIGMENTTLEMAQEAISTGNPFLFRSLFLSFPEAREFAVGGKLNSSLETKYGYLFETLVSAFGNCREIYDGGVDVVVGKEAFDIKSGPAVMNKSMVDAFSAKQRLIQEENLLPEISTYKIALGYGKREKLNSFMAKIDTEILTAREAWTKITGVEHSPEIVFAIAGLVARIFSSKSIVNQMLGSGENYVILEKDDEDFNQFLLSTFDPIQLTPEAQQEIDFINSLLR</sequence>
<organism evidence="1 2">
    <name type="scientific">Cylindrospermum stagnale PCC 7417</name>
    <dbReference type="NCBI Taxonomy" id="56107"/>
    <lineage>
        <taxon>Bacteria</taxon>
        <taxon>Bacillati</taxon>
        <taxon>Cyanobacteriota</taxon>
        <taxon>Cyanophyceae</taxon>
        <taxon>Nostocales</taxon>
        <taxon>Nostocaceae</taxon>
        <taxon>Cylindrospermum</taxon>
    </lineage>
</organism>
<dbReference type="RefSeq" id="WP_015207242.1">
    <property type="nucleotide sequence ID" value="NC_019757.1"/>
</dbReference>
<protein>
    <submittedName>
        <fullName evidence="1">Uncharacterized protein</fullName>
    </submittedName>
</protein>
<evidence type="ECO:0000313" key="2">
    <source>
        <dbReference type="Proteomes" id="UP000010475"/>
    </source>
</evidence>
<reference evidence="1 2" key="1">
    <citation type="submission" date="2012-06" db="EMBL/GenBank/DDBJ databases">
        <title>Finished chromosome of genome of Cylindrospermum stagnale PCC 7417.</title>
        <authorList>
            <consortium name="US DOE Joint Genome Institute"/>
            <person name="Gugger M."/>
            <person name="Coursin T."/>
            <person name="Rippka R."/>
            <person name="Tandeau De Marsac N."/>
            <person name="Huntemann M."/>
            <person name="Wei C.-L."/>
            <person name="Han J."/>
            <person name="Detter J.C."/>
            <person name="Han C."/>
            <person name="Tapia R."/>
            <person name="Chen A."/>
            <person name="Kyrpides N."/>
            <person name="Mavromatis K."/>
            <person name="Markowitz V."/>
            <person name="Szeto E."/>
            <person name="Ivanova N."/>
            <person name="Pagani I."/>
            <person name="Pati A."/>
            <person name="Goodwin L."/>
            <person name="Nordberg H.P."/>
            <person name="Cantor M.N."/>
            <person name="Hua S.X."/>
            <person name="Woyke T."/>
            <person name="Kerfeld C.A."/>
        </authorList>
    </citation>
    <scope>NUCLEOTIDE SEQUENCE [LARGE SCALE GENOMIC DNA]</scope>
    <source>
        <strain evidence="1 2">PCC 7417</strain>
    </source>
</reference>